<proteinExistence type="predicted"/>
<reference evidence="1 2" key="1">
    <citation type="submission" date="2024-05" db="EMBL/GenBank/DDBJ databases">
        <title>Haplotype-resolved chromosome-level genome assembly of Huyou (Citrus changshanensis).</title>
        <authorList>
            <person name="Miao C."/>
            <person name="Chen W."/>
            <person name="Wu Y."/>
            <person name="Wang L."/>
            <person name="Zhao S."/>
            <person name="Grierson D."/>
            <person name="Xu C."/>
            <person name="Chen K."/>
        </authorList>
    </citation>
    <scope>NUCLEOTIDE SEQUENCE [LARGE SCALE GENOMIC DNA]</scope>
    <source>
        <strain evidence="1">01-14</strain>
        <tissue evidence="1">Leaf</tissue>
    </source>
</reference>
<name>A0AAP0QS93_9ROSI</name>
<sequence>MAINEVPFAHHFSLSKLTHSPIDKLTTSHSLHTRKYLTFASTVTQFETCSKSNNAHLNNNSWVIKNVTLLLQSMDLTNPDECTVTYALIFQRCPKLNNLELGIQVHAHLIVCGVELCAFLGSQLLQMY</sequence>
<dbReference type="AlphaFoldDB" id="A0AAP0QS93"/>
<evidence type="ECO:0000313" key="1">
    <source>
        <dbReference type="EMBL" id="KAK9221260.1"/>
    </source>
</evidence>
<accession>A0AAP0QS93</accession>
<comment type="caution">
    <text evidence="1">The sequence shown here is derived from an EMBL/GenBank/DDBJ whole genome shotgun (WGS) entry which is preliminary data.</text>
</comment>
<evidence type="ECO:0000313" key="2">
    <source>
        <dbReference type="Proteomes" id="UP001428341"/>
    </source>
</evidence>
<gene>
    <name evidence="1" type="ORF">WN944_009686</name>
</gene>
<keyword evidence="2" id="KW-1185">Reference proteome</keyword>
<dbReference type="EMBL" id="JBCGBO010000002">
    <property type="protein sequence ID" value="KAK9221260.1"/>
    <property type="molecule type" value="Genomic_DNA"/>
</dbReference>
<protein>
    <submittedName>
        <fullName evidence="1">Uncharacterized protein</fullName>
    </submittedName>
</protein>
<organism evidence="1 2">
    <name type="scientific">Citrus x changshan-huyou</name>
    <dbReference type="NCBI Taxonomy" id="2935761"/>
    <lineage>
        <taxon>Eukaryota</taxon>
        <taxon>Viridiplantae</taxon>
        <taxon>Streptophyta</taxon>
        <taxon>Embryophyta</taxon>
        <taxon>Tracheophyta</taxon>
        <taxon>Spermatophyta</taxon>
        <taxon>Magnoliopsida</taxon>
        <taxon>eudicotyledons</taxon>
        <taxon>Gunneridae</taxon>
        <taxon>Pentapetalae</taxon>
        <taxon>rosids</taxon>
        <taxon>malvids</taxon>
        <taxon>Sapindales</taxon>
        <taxon>Rutaceae</taxon>
        <taxon>Aurantioideae</taxon>
        <taxon>Citrus</taxon>
    </lineage>
</organism>
<dbReference type="Proteomes" id="UP001428341">
    <property type="component" value="Unassembled WGS sequence"/>
</dbReference>